<evidence type="ECO:0000256" key="2">
    <source>
        <dbReference type="ARBA" id="ARBA00022617"/>
    </source>
</evidence>
<evidence type="ECO:0000313" key="7">
    <source>
        <dbReference type="EMBL" id="OJJ36387.1"/>
    </source>
</evidence>
<keyword evidence="3" id="KW-0479">Metal-binding</keyword>
<dbReference type="Pfam" id="PF13816">
    <property type="entry name" value="Dehydratase_hem"/>
    <property type="match status" value="1"/>
</dbReference>
<keyword evidence="4" id="KW-0408">Iron</keyword>
<dbReference type="EMBL" id="KV878211">
    <property type="protein sequence ID" value="OJJ36387.1"/>
    <property type="molecule type" value="Genomic_DNA"/>
</dbReference>
<dbReference type="STRING" id="1073089.A0A1L9RNH5"/>
<evidence type="ECO:0000256" key="3">
    <source>
        <dbReference type="ARBA" id="ARBA00022723"/>
    </source>
</evidence>
<keyword evidence="8" id="KW-1185">Reference proteome</keyword>
<dbReference type="Proteomes" id="UP000184383">
    <property type="component" value="Unassembled WGS sequence"/>
</dbReference>
<evidence type="ECO:0000256" key="1">
    <source>
        <dbReference type="ARBA" id="ARBA00001970"/>
    </source>
</evidence>
<protein>
    <recommendedName>
        <fullName evidence="9">Phenylacetaldoxime dehydratase</fullName>
    </recommendedName>
</protein>
<sequence length="344" mass="39028">MSMPKDHPFVYSLFGVQYPGDSPNEKQQSLIDRLDQLITPSAKHVDRIIQDGISTGISGGNTRIWLGYWTSKADFNAWWQQPDTVAFWASLPPDAGVWREIVTVSPSRTQFNTSAKSQVGQGHLGASTDHGTKVGYWGCYRDRMEDSSPTERFQSSLSETPEPRRAKTTDTVREGRLRLTHFPDNLCFVVEGQDRTGMTDEERAHWFEKLDGPVEQWMKDLENAGPEKGVLDARMCYDPDSDIVRDKPPVHRRFARTIQLFYFRDLAAMELIGKTNSGHVGLRMNFMKPYGPRGPLFEKGNMVLWVETSVVRAQDIDCEYVGCVEGTGFLAYDYHAAFKDEAKL</sequence>
<gene>
    <name evidence="7" type="ORF">ASPWEDRAFT_37953</name>
</gene>
<dbReference type="GeneID" id="63750649"/>
<dbReference type="AlphaFoldDB" id="A0A1L9RNH5"/>
<feature type="compositionally biased region" description="Basic and acidic residues" evidence="6">
    <location>
        <begin position="161"/>
        <end position="171"/>
    </location>
</feature>
<dbReference type="VEuPathDB" id="FungiDB:ASPWEDRAFT_37953"/>
<evidence type="ECO:0000256" key="5">
    <source>
        <dbReference type="ARBA" id="ARBA00023239"/>
    </source>
</evidence>
<dbReference type="InterPro" id="IPR025702">
    <property type="entry name" value="OXD"/>
</dbReference>
<evidence type="ECO:0000256" key="6">
    <source>
        <dbReference type="SAM" id="MobiDB-lite"/>
    </source>
</evidence>
<dbReference type="GO" id="GO:0046872">
    <property type="term" value="F:metal ion binding"/>
    <property type="evidence" value="ECO:0007669"/>
    <property type="project" value="UniProtKB-KW"/>
</dbReference>
<dbReference type="RefSeq" id="XP_040690063.1">
    <property type="nucleotide sequence ID" value="XM_040834801.1"/>
</dbReference>
<dbReference type="GO" id="GO:0016829">
    <property type="term" value="F:lyase activity"/>
    <property type="evidence" value="ECO:0007669"/>
    <property type="project" value="UniProtKB-KW"/>
</dbReference>
<feature type="compositionally biased region" description="Polar residues" evidence="6">
    <location>
        <begin position="150"/>
        <end position="159"/>
    </location>
</feature>
<name>A0A1L9RNH5_ASPWE</name>
<proteinExistence type="predicted"/>
<comment type="cofactor">
    <cofactor evidence="1">
        <name>heme b</name>
        <dbReference type="ChEBI" id="CHEBI:60344"/>
    </cofactor>
</comment>
<accession>A0A1L9RNH5</accession>
<dbReference type="InterPro" id="IPR011008">
    <property type="entry name" value="Dimeric_a/b-barrel"/>
</dbReference>
<evidence type="ECO:0008006" key="9">
    <source>
        <dbReference type="Google" id="ProtNLM"/>
    </source>
</evidence>
<evidence type="ECO:0000313" key="8">
    <source>
        <dbReference type="Proteomes" id="UP000184383"/>
    </source>
</evidence>
<keyword evidence="2" id="KW-0349">Heme</keyword>
<dbReference type="OrthoDB" id="3465714at2759"/>
<keyword evidence="5" id="KW-0456">Lyase</keyword>
<reference evidence="8" key="1">
    <citation type="journal article" date="2017" name="Genome Biol.">
        <title>Comparative genomics reveals high biological diversity and specific adaptations in the industrially and medically important fungal genus Aspergillus.</title>
        <authorList>
            <person name="de Vries R.P."/>
            <person name="Riley R."/>
            <person name="Wiebenga A."/>
            <person name="Aguilar-Osorio G."/>
            <person name="Amillis S."/>
            <person name="Uchima C.A."/>
            <person name="Anderluh G."/>
            <person name="Asadollahi M."/>
            <person name="Askin M."/>
            <person name="Barry K."/>
            <person name="Battaglia E."/>
            <person name="Bayram O."/>
            <person name="Benocci T."/>
            <person name="Braus-Stromeyer S.A."/>
            <person name="Caldana C."/>
            <person name="Canovas D."/>
            <person name="Cerqueira G.C."/>
            <person name="Chen F."/>
            <person name="Chen W."/>
            <person name="Choi C."/>
            <person name="Clum A."/>
            <person name="Dos Santos R.A."/>
            <person name="Damasio A.R."/>
            <person name="Diallinas G."/>
            <person name="Emri T."/>
            <person name="Fekete E."/>
            <person name="Flipphi M."/>
            <person name="Freyberg S."/>
            <person name="Gallo A."/>
            <person name="Gournas C."/>
            <person name="Habgood R."/>
            <person name="Hainaut M."/>
            <person name="Harispe M.L."/>
            <person name="Henrissat B."/>
            <person name="Hilden K.S."/>
            <person name="Hope R."/>
            <person name="Hossain A."/>
            <person name="Karabika E."/>
            <person name="Karaffa L."/>
            <person name="Karanyi Z."/>
            <person name="Krasevec N."/>
            <person name="Kuo A."/>
            <person name="Kusch H."/>
            <person name="LaButti K."/>
            <person name="Lagendijk E.L."/>
            <person name="Lapidus A."/>
            <person name="Levasseur A."/>
            <person name="Lindquist E."/>
            <person name="Lipzen A."/>
            <person name="Logrieco A.F."/>
            <person name="MacCabe A."/>
            <person name="Maekelae M.R."/>
            <person name="Malavazi I."/>
            <person name="Melin P."/>
            <person name="Meyer V."/>
            <person name="Mielnichuk N."/>
            <person name="Miskei M."/>
            <person name="Molnar A.P."/>
            <person name="Mule G."/>
            <person name="Ngan C.Y."/>
            <person name="Orejas M."/>
            <person name="Orosz E."/>
            <person name="Ouedraogo J.P."/>
            <person name="Overkamp K.M."/>
            <person name="Park H.-S."/>
            <person name="Perrone G."/>
            <person name="Piumi F."/>
            <person name="Punt P.J."/>
            <person name="Ram A.F."/>
            <person name="Ramon A."/>
            <person name="Rauscher S."/>
            <person name="Record E."/>
            <person name="Riano-Pachon D.M."/>
            <person name="Robert V."/>
            <person name="Roehrig J."/>
            <person name="Ruller R."/>
            <person name="Salamov A."/>
            <person name="Salih N.S."/>
            <person name="Samson R.A."/>
            <person name="Sandor E."/>
            <person name="Sanguinetti M."/>
            <person name="Schuetze T."/>
            <person name="Sepcic K."/>
            <person name="Shelest E."/>
            <person name="Sherlock G."/>
            <person name="Sophianopoulou V."/>
            <person name="Squina F.M."/>
            <person name="Sun H."/>
            <person name="Susca A."/>
            <person name="Todd R.B."/>
            <person name="Tsang A."/>
            <person name="Unkles S.E."/>
            <person name="van de Wiele N."/>
            <person name="van Rossen-Uffink D."/>
            <person name="Oliveira J.V."/>
            <person name="Vesth T.C."/>
            <person name="Visser J."/>
            <person name="Yu J.-H."/>
            <person name="Zhou M."/>
            <person name="Andersen M.R."/>
            <person name="Archer D.B."/>
            <person name="Baker S.E."/>
            <person name="Benoit I."/>
            <person name="Brakhage A.A."/>
            <person name="Braus G.H."/>
            <person name="Fischer R."/>
            <person name="Frisvad J.C."/>
            <person name="Goldman G.H."/>
            <person name="Houbraken J."/>
            <person name="Oakley B."/>
            <person name="Pocsi I."/>
            <person name="Scazzocchio C."/>
            <person name="Seiboth B."/>
            <person name="vanKuyk P.A."/>
            <person name="Wortman J."/>
            <person name="Dyer P.S."/>
            <person name="Grigoriev I.V."/>
        </authorList>
    </citation>
    <scope>NUCLEOTIDE SEQUENCE [LARGE SCALE GENOMIC DNA]</scope>
    <source>
        <strain evidence="8">DTO 134E9</strain>
    </source>
</reference>
<organism evidence="7 8">
    <name type="scientific">Aspergillus wentii DTO 134E9</name>
    <dbReference type="NCBI Taxonomy" id="1073089"/>
    <lineage>
        <taxon>Eukaryota</taxon>
        <taxon>Fungi</taxon>
        <taxon>Dikarya</taxon>
        <taxon>Ascomycota</taxon>
        <taxon>Pezizomycotina</taxon>
        <taxon>Eurotiomycetes</taxon>
        <taxon>Eurotiomycetidae</taxon>
        <taxon>Eurotiales</taxon>
        <taxon>Aspergillaceae</taxon>
        <taxon>Aspergillus</taxon>
        <taxon>Aspergillus subgen. Cremei</taxon>
    </lineage>
</organism>
<evidence type="ECO:0000256" key="4">
    <source>
        <dbReference type="ARBA" id="ARBA00023004"/>
    </source>
</evidence>
<feature type="region of interest" description="Disordered" evidence="6">
    <location>
        <begin position="146"/>
        <end position="171"/>
    </location>
</feature>
<dbReference type="SUPFAM" id="SSF54909">
    <property type="entry name" value="Dimeric alpha+beta barrel"/>
    <property type="match status" value="1"/>
</dbReference>